<sequence>MRQAIASAEVGDEQHGKDPTVNLIQERVAELLGKEAAL</sequence>
<dbReference type="InterPro" id="IPR015424">
    <property type="entry name" value="PyrdxlP-dep_Trfase"/>
</dbReference>
<dbReference type="STRING" id="1297742.A176_005154"/>
<gene>
    <name evidence="4" type="ORF">A176_005154</name>
</gene>
<organism evidence="4 5">
    <name type="scientific">Pseudomyxococcus hansupus</name>
    <dbReference type="NCBI Taxonomy" id="1297742"/>
    <lineage>
        <taxon>Bacteria</taxon>
        <taxon>Pseudomonadati</taxon>
        <taxon>Myxococcota</taxon>
        <taxon>Myxococcia</taxon>
        <taxon>Myxococcales</taxon>
        <taxon>Cystobacterineae</taxon>
        <taxon>Myxococcaceae</taxon>
        <taxon>Pseudomyxococcus</taxon>
    </lineage>
</organism>
<dbReference type="GO" id="GO:0006520">
    <property type="term" value="P:amino acid metabolic process"/>
    <property type="evidence" value="ECO:0007669"/>
    <property type="project" value="InterPro"/>
</dbReference>
<feature type="domain" description="Aromatic amino acid beta-eliminating lyase/threonine aldolase" evidence="3">
    <location>
        <begin position="1"/>
        <end position="38"/>
    </location>
</feature>
<dbReference type="InterPro" id="IPR015421">
    <property type="entry name" value="PyrdxlP-dep_Trfase_major"/>
</dbReference>
<dbReference type="SUPFAM" id="SSF53383">
    <property type="entry name" value="PLP-dependent transferases"/>
    <property type="match status" value="1"/>
</dbReference>
<dbReference type="PATRIC" id="fig|1297742.4.peg.5230"/>
<proteinExistence type="predicted"/>
<reference evidence="4 5" key="1">
    <citation type="journal article" date="2016" name="PLoS ONE">
        <title>Complete Genome Sequence and Comparative Genomics of a Novel Myxobacterium Myxococcus hansupus.</title>
        <authorList>
            <person name="Sharma G."/>
            <person name="Narwani T."/>
            <person name="Subramanian S."/>
        </authorList>
    </citation>
    <scope>NUCLEOTIDE SEQUENCE [LARGE SCALE GENOMIC DNA]</scope>
    <source>
        <strain evidence="5">mixupus</strain>
    </source>
</reference>
<dbReference type="Proteomes" id="UP000009026">
    <property type="component" value="Chromosome"/>
</dbReference>
<dbReference type="AlphaFoldDB" id="A0A0H4XJ00"/>
<evidence type="ECO:0000256" key="2">
    <source>
        <dbReference type="ARBA" id="ARBA00022898"/>
    </source>
</evidence>
<protein>
    <recommendedName>
        <fullName evidence="3">Aromatic amino acid beta-eliminating lyase/threonine aldolase domain-containing protein</fullName>
    </recommendedName>
</protein>
<dbReference type="InterPro" id="IPR001597">
    <property type="entry name" value="ArAA_b-elim_lyase/Thr_aldolase"/>
</dbReference>
<dbReference type="Gene3D" id="3.40.640.10">
    <property type="entry name" value="Type I PLP-dependent aspartate aminotransferase-like (Major domain)"/>
    <property type="match status" value="1"/>
</dbReference>
<dbReference type="KEGG" id="mym:A176_005154"/>
<dbReference type="Pfam" id="PF01212">
    <property type="entry name" value="Beta_elim_lyase"/>
    <property type="match status" value="1"/>
</dbReference>
<evidence type="ECO:0000256" key="1">
    <source>
        <dbReference type="ARBA" id="ARBA00001933"/>
    </source>
</evidence>
<dbReference type="GO" id="GO:0016829">
    <property type="term" value="F:lyase activity"/>
    <property type="evidence" value="ECO:0007669"/>
    <property type="project" value="InterPro"/>
</dbReference>
<dbReference type="EMBL" id="CP012109">
    <property type="protein sequence ID" value="AKQ68242.1"/>
    <property type="molecule type" value="Genomic_DNA"/>
</dbReference>
<evidence type="ECO:0000259" key="3">
    <source>
        <dbReference type="Pfam" id="PF01212"/>
    </source>
</evidence>
<evidence type="ECO:0000313" key="4">
    <source>
        <dbReference type="EMBL" id="AKQ68242.1"/>
    </source>
</evidence>
<evidence type="ECO:0000313" key="5">
    <source>
        <dbReference type="Proteomes" id="UP000009026"/>
    </source>
</evidence>
<name>A0A0H4XJ00_9BACT</name>
<keyword evidence="5" id="KW-1185">Reference proteome</keyword>
<keyword evidence="2" id="KW-0663">Pyridoxal phosphate</keyword>
<comment type="cofactor">
    <cofactor evidence="1">
        <name>pyridoxal 5'-phosphate</name>
        <dbReference type="ChEBI" id="CHEBI:597326"/>
    </cofactor>
</comment>
<accession>A0A0H4XJ00</accession>